<protein>
    <submittedName>
        <fullName evidence="2">Uncharacterized protein</fullName>
    </submittedName>
</protein>
<evidence type="ECO:0000313" key="1">
    <source>
        <dbReference type="Proteomes" id="UP000887565"/>
    </source>
</evidence>
<sequence>MTNVPTILINVNRIKNRRSITYATTFPPSSKAAKCPAMKFTLLIISLIIIGCMPCDVANLRRRLSLSVPSSADMNGPKFNERGITKDQKIYFDNFEIVEQAIIK</sequence>
<dbReference type="WBParaSite" id="nRc.2.0.1.t11497-RA">
    <property type="protein sequence ID" value="nRc.2.0.1.t11497-RA"/>
    <property type="gene ID" value="nRc.2.0.1.g11497"/>
</dbReference>
<organism evidence="1 2">
    <name type="scientific">Romanomermis culicivorax</name>
    <name type="common">Nematode worm</name>
    <dbReference type="NCBI Taxonomy" id="13658"/>
    <lineage>
        <taxon>Eukaryota</taxon>
        <taxon>Metazoa</taxon>
        <taxon>Ecdysozoa</taxon>
        <taxon>Nematoda</taxon>
        <taxon>Enoplea</taxon>
        <taxon>Dorylaimia</taxon>
        <taxon>Mermithida</taxon>
        <taxon>Mermithoidea</taxon>
        <taxon>Mermithidae</taxon>
        <taxon>Romanomermis</taxon>
    </lineage>
</organism>
<keyword evidence="1" id="KW-1185">Reference proteome</keyword>
<name>A0A915IC79_ROMCU</name>
<dbReference type="Proteomes" id="UP000887565">
    <property type="component" value="Unplaced"/>
</dbReference>
<proteinExistence type="predicted"/>
<accession>A0A915IC79</accession>
<dbReference type="AlphaFoldDB" id="A0A915IC79"/>
<evidence type="ECO:0000313" key="2">
    <source>
        <dbReference type="WBParaSite" id="nRc.2.0.1.t11497-RA"/>
    </source>
</evidence>
<reference evidence="2" key="1">
    <citation type="submission" date="2022-11" db="UniProtKB">
        <authorList>
            <consortium name="WormBaseParasite"/>
        </authorList>
    </citation>
    <scope>IDENTIFICATION</scope>
</reference>